<dbReference type="Proteomes" id="UP000076532">
    <property type="component" value="Unassembled WGS sequence"/>
</dbReference>
<sequence>MSLRGASASVEDLLENNLGSKHIPEQPIREEPQQQQQQQPEQAQHADQPHTHTRSRKMKQVPASAPPAPVELTPAQELAAITSFLASLPENVIPPSVDPSAPIDPALVLDFDMRSASAKTAQAVAEMVQDAWARNPVVLYARVHSAGARAVKALLADLHLAPPPTVFNVDTRTDAAVLTGLITRLAWPASASAQPRDLPVLLVGGKPVGTVGQIEALAKDGGLARLITEAGGVIGGGKKMKKGRK</sequence>
<evidence type="ECO:0000256" key="1">
    <source>
        <dbReference type="SAM" id="MobiDB-lite"/>
    </source>
</evidence>
<feature type="compositionally biased region" description="Basic and acidic residues" evidence="1">
    <location>
        <begin position="22"/>
        <end position="32"/>
    </location>
</feature>
<evidence type="ECO:0000313" key="2">
    <source>
        <dbReference type="EMBL" id="KZP19800.1"/>
    </source>
</evidence>
<dbReference type="InterPro" id="IPR036249">
    <property type="entry name" value="Thioredoxin-like_sf"/>
</dbReference>
<feature type="region of interest" description="Disordered" evidence="1">
    <location>
        <begin position="1"/>
        <end position="69"/>
    </location>
</feature>
<reference evidence="2 3" key="1">
    <citation type="journal article" date="2016" name="Mol. Biol. Evol.">
        <title>Comparative Genomics of Early-Diverging Mushroom-Forming Fungi Provides Insights into the Origins of Lignocellulose Decay Capabilities.</title>
        <authorList>
            <person name="Nagy L.G."/>
            <person name="Riley R."/>
            <person name="Tritt A."/>
            <person name="Adam C."/>
            <person name="Daum C."/>
            <person name="Floudas D."/>
            <person name="Sun H."/>
            <person name="Yadav J.S."/>
            <person name="Pangilinan J."/>
            <person name="Larsson K.H."/>
            <person name="Matsuura K."/>
            <person name="Barry K."/>
            <person name="Labutti K."/>
            <person name="Kuo R."/>
            <person name="Ohm R.A."/>
            <person name="Bhattacharya S.S."/>
            <person name="Shirouzu T."/>
            <person name="Yoshinaga Y."/>
            <person name="Martin F.M."/>
            <person name="Grigoriev I.V."/>
            <person name="Hibbett D.S."/>
        </authorList>
    </citation>
    <scope>NUCLEOTIDE SEQUENCE [LARGE SCALE GENOMIC DNA]</scope>
    <source>
        <strain evidence="2 3">CBS 109695</strain>
    </source>
</reference>
<organism evidence="2 3">
    <name type="scientific">Athelia psychrophila</name>
    <dbReference type="NCBI Taxonomy" id="1759441"/>
    <lineage>
        <taxon>Eukaryota</taxon>
        <taxon>Fungi</taxon>
        <taxon>Dikarya</taxon>
        <taxon>Basidiomycota</taxon>
        <taxon>Agaricomycotina</taxon>
        <taxon>Agaricomycetes</taxon>
        <taxon>Agaricomycetidae</taxon>
        <taxon>Atheliales</taxon>
        <taxon>Atheliaceae</taxon>
        <taxon>Athelia</taxon>
    </lineage>
</organism>
<dbReference type="AlphaFoldDB" id="A0A166IGU6"/>
<dbReference type="Gene3D" id="3.40.30.10">
    <property type="entry name" value="Glutaredoxin"/>
    <property type="match status" value="1"/>
</dbReference>
<dbReference type="SUPFAM" id="SSF52833">
    <property type="entry name" value="Thioredoxin-like"/>
    <property type="match status" value="1"/>
</dbReference>
<dbReference type="EMBL" id="KV417560">
    <property type="protein sequence ID" value="KZP19800.1"/>
    <property type="molecule type" value="Genomic_DNA"/>
</dbReference>
<dbReference type="STRING" id="436010.A0A166IGU6"/>
<protein>
    <submittedName>
        <fullName evidence="2">Uncharacterized protein</fullName>
    </submittedName>
</protein>
<dbReference type="PROSITE" id="PS51354">
    <property type="entry name" value="GLUTAREDOXIN_2"/>
    <property type="match status" value="1"/>
</dbReference>
<proteinExistence type="predicted"/>
<gene>
    <name evidence="2" type="ORF">FIBSPDRAFT_743180</name>
</gene>
<dbReference type="OrthoDB" id="423313at2759"/>
<feature type="compositionally biased region" description="Low complexity" evidence="1">
    <location>
        <begin position="33"/>
        <end position="43"/>
    </location>
</feature>
<accession>A0A166IGU6</accession>
<keyword evidence="3" id="KW-1185">Reference proteome</keyword>
<evidence type="ECO:0000313" key="3">
    <source>
        <dbReference type="Proteomes" id="UP000076532"/>
    </source>
</evidence>
<name>A0A166IGU6_9AGAM</name>